<feature type="region of interest" description="Disordered" evidence="1">
    <location>
        <begin position="1"/>
        <end position="42"/>
    </location>
</feature>
<comment type="caution">
    <text evidence="2">The sequence shown here is derived from an EMBL/GenBank/DDBJ whole genome shotgun (WGS) entry which is preliminary data.</text>
</comment>
<name>A0AAE1SK59_9SOLA</name>
<evidence type="ECO:0000256" key="1">
    <source>
        <dbReference type="SAM" id="MobiDB-lite"/>
    </source>
</evidence>
<proteinExistence type="predicted"/>
<protein>
    <submittedName>
        <fullName evidence="2">Uncharacterized protein</fullName>
    </submittedName>
</protein>
<organism evidence="2 3">
    <name type="scientific">Anisodus tanguticus</name>
    <dbReference type="NCBI Taxonomy" id="243964"/>
    <lineage>
        <taxon>Eukaryota</taxon>
        <taxon>Viridiplantae</taxon>
        <taxon>Streptophyta</taxon>
        <taxon>Embryophyta</taxon>
        <taxon>Tracheophyta</taxon>
        <taxon>Spermatophyta</taxon>
        <taxon>Magnoliopsida</taxon>
        <taxon>eudicotyledons</taxon>
        <taxon>Gunneridae</taxon>
        <taxon>Pentapetalae</taxon>
        <taxon>asterids</taxon>
        <taxon>lamiids</taxon>
        <taxon>Solanales</taxon>
        <taxon>Solanaceae</taxon>
        <taxon>Solanoideae</taxon>
        <taxon>Hyoscyameae</taxon>
        <taxon>Anisodus</taxon>
    </lineage>
</organism>
<feature type="region of interest" description="Disordered" evidence="1">
    <location>
        <begin position="313"/>
        <end position="335"/>
    </location>
</feature>
<evidence type="ECO:0000313" key="3">
    <source>
        <dbReference type="Proteomes" id="UP001291623"/>
    </source>
</evidence>
<keyword evidence="3" id="KW-1185">Reference proteome</keyword>
<feature type="compositionally biased region" description="Polar residues" evidence="1">
    <location>
        <begin position="14"/>
        <end position="24"/>
    </location>
</feature>
<gene>
    <name evidence="2" type="ORF">RND71_008102</name>
</gene>
<dbReference type="EMBL" id="JAVYJV010000004">
    <property type="protein sequence ID" value="KAK4372718.1"/>
    <property type="molecule type" value="Genomic_DNA"/>
</dbReference>
<dbReference type="AlphaFoldDB" id="A0AAE1SK59"/>
<evidence type="ECO:0000313" key="2">
    <source>
        <dbReference type="EMBL" id="KAK4372718.1"/>
    </source>
</evidence>
<feature type="region of interest" description="Disordered" evidence="1">
    <location>
        <begin position="181"/>
        <end position="210"/>
    </location>
</feature>
<feature type="compositionally biased region" description="Gly residues" evidence="1">
    <location>
        <begin position="193"/>
        <end position="210"/>
    </location>
</feature>
<reference evidence="2" key="1">
    <citation type="submission" date="2023-12" db="EMBL/GenBank/DDBJ databases">
        <title>Genome assembly of Anisodus tanguticus.</title>
        <authorList>
            <person name="Wang Y.-J."/>
        </authorList>
    </citation>
    <scope>NUCLEOTIDE SEQUENCE</scope>
    <source>
        <strain evidence="2">KB-2021</strain>
        <tissue evidence="2">Leaf</tissue>
    </source>
</reference>
<dbReference type="Proteomes" id="UP001291623">
    <property type="component" value="Unassembled WGS sequence"/>
</dbReference>
<accession>A0AAE1SK59</accession>
<sequence>MMSGPSFSLHIDDSQSVSVSSPKLNQGDPKSYDDPKPRHSEKVDEVVTGKLLHNLLMKEVRSLDDDALHLMVSGAKLLFGLGHFAEYVFDRTPHILNWKVEKNIGHGYVCLRILGLQPDEAPKPDMGQSSLGDGESSSVDMKKELESFWVHVDSKFAEIFQAIVDLSKKVGAERGLPCSWGDENVKDVTSNDGVGGGDSSKETVGGGAGDGVGGGVGVGKGNDSQSNFVFVSDFLDDEFFKYLSETGITMITQAAKVGVVSTEVVGDEQSIKYGCPENTTVHVDVIEQAREEVLPQGGQLAYEVTTISEDTVKDYGVGPSRASDGDSDYEEEAPNFVIPPVMNVVEINDDQKTHIEPQRGRPR</sequence>
<feature type="compositionally biased region" description="Basic and acidic residues" evidence="1">
    <location>
        <begin position="30"/>
        <end position="42"/>
    </location>
</feature>